<proteinExistence type="predicted"/>
<accession>A0A1E3XEY4</accession>
<comment type="caution">
    <text evidence="1">The sequence shown here is derived from an EMBL/GenBank/DDBJ whole genome shotgun (WGS) entry which is preliminary data.</text>
</comment>
<name>A0A1E3XEY4_9BACT</name>
<dbReference type="EMBL" id="MAYW01000011">
    <property type="protein sequence ID" value="ODS34169.1"/>
    <property type="molecule type" value="Genomic_DNA"/>
</dbReference>
<gene>
    <name evidence="1" type="ORF">SCARUB_00645</name>
</gene>
<dbReference type="Proteomes" id="UP000094056">
    <property type="component" value="Unassembled WGS sequence"/>
</dbReference>
<reference evidence="1 2" key="1">
    <citation type="submission" date="2016-07" db="EMBL/GenBank/DDBJ databases">
        <title>Draft genome of Scalindua rubra, obtained from a brine-seawater interface in the Red Sea, sheds light on salt adaptation in anammox bacteria.</title>
        <authorList>
            <person name="Speth D.R."/>
            <person name="Lagkouvardos I."/>
            <person name="Wang Y."/>
            <person name="Qian P.-Y."/>
            <person name="Dutilh B.E."/>
            <person name="Jetten M.S."/>
        </authorList>
    </citation>
    <scope>NUCLEOTIDE SEQUENCE [LARGE SCALE GENOMIC DNA]</scope>
    <source>
        <strain evidence="1">BSI-1</strain>
    </source>
</reference>
<evidence type="ECO:0000313" key="2">
    <source>
        <dbReference type="Proteomes" id="UP000094056"/>
    </source>
</evidence>
<protein>
    <submittedName>
        <fullName evidence="1">Uncharacterized protein</fullName>
    </submittedName>
</protein>
<dbReference type="AlphaFoldDB" id="A0A1E3XEY4"/>
<organism evidence="1 2">
    <name type="scientific">Candidatus Scalindua rubra</name>
    <dbReference type="NCBI Taxonomy" id="1872076"/>
    <lineage>
        <taxon>Bacteria</taxon>
        <taxon>Pseudomonadati</taxon>
        <taxon>Planctomycetota</taxon>
        <taxon>Candidatus Brocadiia</taxon>
        <taxon>Candidatus Brocadiales</taxon>
        <taxon>Candidatus Scalinduaceae</taxon>
        <taxon>Candidatus Scalindua</taxon>
    </lineage>
</organism>
<evidence type="ECO:0000313" key="1">
    <source>
        <dbReference type="EMBL" id="ODS34169.1"/>
    </source>
</evidence>
<feature type="non-terminal residue" evidence="1">
    <location>
        <position position="1"/>
    </location>
</feature>
<sequence length="28" mass="3420">TKQLYNLAIFKGKFENRRFSFDNLDKPE</sequence>